<name>A0A1F4WFL8_UNCKA</name>
<feature type="transmembrane region" description="Helical" evidence="1">
    <location>
        <begin position="28"/>
        <end position="53"/>
    </location>
</feature>
<keyword evidence="1" id="KW-0472">Membrane</keyword>
<keyword evidence="1" id="KW-1133">Transmembrane helix</keyword>
<evidence type="ECO:0000313" key="3">
    <source>
        <dbReference type="Proteomes" id="UP000179113"/>
    </source>
</evidence>
<keyword evidence="1" id="KW-0812">Transmembrane</keyword>
<reference evidence="2 3" key="1">
    <citation type="journal article" date="2016" name="Nat. Commun.">
        <title>Thousands of microbial genomes shed light on interconnected biogeochemical processes in an aquifer system.</title>
        <authorList>
            <person name="Anantharaman K."/>
            <person name="Brown C.T."/>
            <person name="Hug L.A."/>
            <person name="Sharon I."/>
            <person name="Castelle C.J."/>
            <person name="Probst A.J."/>
            <person name="Thomas B.C."/>
            <person name="Singh A."/>
            <person name="Wilkins M.J."/>
            <person name="Karaoz U."/>
            <person name="Brodie E.L."/>
            <person name="Williams K.H."/>
            <person name="Hubbard S.S."/>
            <person name="Banfield J.F."/>
        </authorList>
    </citation>
    <scope>NUCLEOTIDE SEQUENCE [LARGE SCALE GENOMIC DNA]</scope>
</reference>
<organism evidence="2 3">
    <name type="scientific">candidate division WWE3 bacterium RIFOXYC1_FULL_39_7</name>
    <dbReference type="NCBI Taxonomy" id="1802643"/>
    <lineage>
        <taxon>Bacteria</taxon>
        <taxon>Katanobacteria</taxon>
    </lineage>
</organism>
<sequence length="110" mass="11896">MFQDLENSINRAVPAGERVTRIDDIYSLAAFIVNIFIGAAFGISLIGLAYAFIQFMMTHGDPKAVEKARNAAFWSILGIILSLLAVAIKNVVFRGFGSTANGLINEDPGF</sequence>
<evidence type="ECO:0000256" key="1">
    <source>
        <dbReference type="SAM" id="Phobius"/>
    </source>
</evidence>
<dbReference type="EMBL" id="MEWA01000052">
    <property type="protein sequence ID" value="OGC68202.1"/>
    <property type="molecule type" value="Genomic_DNA"/>
</dbReference>
<evidence type="ECO:0000313" key="2">
    <source>
        <dbReference type="EMBL" id="OGC68202.1"/>
    </source>
</evidence>
<comment type="caution">
    <text evidence="2">The sequence shown here is derived from an EMBL/GenBank/DDBJ whole genome shotgun (WGS) entry which is preliminary data.</text>
</comment>
<accession>A0A1F4WFL8</accession>
<proteinExistence type="predicted"/>
<protein>
    <submittedName>
        <fullName evidence="2">Uncharacterized protein</fullName>
    </submittedName>
</protein>
<dbReference type="AlphaFoldDB" id="A0A1F4WFL8"/>
<gene>
    <name evidence="2" type="ORF">A2415_02810</name>
</gene>
<dbReference type="Proteomes" id="UP000179113">
    <property type="component" value="Unassembled WGS sequence"/>
</dbReference>
<feature type="transmembrane region" description="Helical" evidence="1">
    <location>
        <begin position="73"/>
        <end position="92"/>
    </location>
</feature>